<protein>
    <submittedName>
        <fullName evidence="1">Uncharacterized protein</fullName>
    </submittedName>
</protein>
<sequence>MRALLPKTPSQTFSDSVDIPKDLLHDFHQSPTFLLHESTIDVESQSSNSTRFAVRSGGVPDIIFADASCMQLSIRSQIEFIESPTKTNFDVDMYQEKISAIAFEPMQYTHGVIQVKQEDQSDHEQALPDDADRLTDTDSNHLYCPYSPTDPLQWSVPSPPPASRHLPGTSVWSVPSAATAAAATTTRRKQIPRALAQEMIDAFMVHKSARQLARDYSYSYSTCKRLVQRWKTTGTPSRRAGGGRPKKLSAGDLAALESIIKENRGATLAQYVDIMVQKGLPRLCDDTLRRYLHELGYRSRPANPSGTHAVRE</sequence>
<name>A0A433DGN6_9FUNG</name>
<proteinExistence type="predicted"/>
<dbReference type="InterPro" id="IPR009057">
    <property type="entry name" value="Homeodomain-like_sf"/>
</dbReference>
<evidence type="ECO:0000313" key="1">
    <source>
        <dbReference type="EMBL" id="RUP49994.1"/>
    </source>
</evidence>
<reference evidence="1 2" key="1">
    <citation type="journal article" date="2018" name="New Phytol.">
        <title>Phylogenomics of Endogonaceae and evolution of mycorrhizas within Mucoromycota.</title>
        <authorList>
            <person name="Chang Y."/>
            <person name="Desiro A."/>
            <person name="Na H."/>
            <person name="Sandor L."/>
            <person name="Lipzen A."/>
            <person name="Clum A."/>
            <person name="Barry K."/>
            <person name="Grigoriev I.V."/>
            <person name="Martin F.M."/>
            <person name="Stajich J.E."/>
            <person name="Smith M.E."/>
            <person name="Bonito G."/>
            <person name="Spatafora J.W."/>
        </authorList>
    </citation>
    <scope>NUCLEOTIDE SEQUENCE [LARGE SCALE GENOMIC DNA]</scope>
    <source>
        <strain evidence="1 2">GMNB39</strain>
    </source>
</reference>
<comment type="caution">
    <text evidence="1">The sequence shown here is derived from an EMBL/GenBank/DDBJ whole genome shotgun (WGS) entry which is preliminary data.</text>
</comment>
<dbReference type="EMBL" id="RBNI01001783">
    <property type="protein sequence ID" value="RUP49994.1"/>
    <property type="molecule type" value="Genomic_DNA"/>
</dbReference>
<keyword evidence="2" id="KW-1185">Reference proteome</keyword>
<dbReference type="Proteomes" id="UP000268093">
    <property type="component" value="Unassembled WGS sequence"/>
</dbReference>
<accession>A0A433DGN6</accession>
<dbReference type="AlphaFoldDB" id="A0A433DGN6"/>
<organism evidence="1 2">
    <name type="scientific">Jimgerdemannia flammicorona</name>
    <dbReference type="NCBI Taxonomy" id="994334"/>
    <lineage>
        <taxon>Eukaryota</taxon>
        <taxon>Fungi</taxon>
        <taxon>Fungi incertae sedis</taxon>
        <taxon>Mucoromycota</taxon>
        <taxon>Mucoromycotina</taxon>
        <taxon>Endogonomycetes</taxon>
        <taxon>Endogonales</taxon>
        <taxon>Endogonaceae</taxon>
        <taxon>Jimgerdemannia</taxon>
    </lineage>
</organism>
<evidence type="ECO:0000313" key="2">
    <source>
        <dbReference type="Proteomes" id="UP000268093"/>
    </source>
</evidence>
<gene>
    <name evidence="1" type="ORF">BC936DRAFT_140756</name>
</gene>
<dbReference type="SUPFAM" id="SSF46689">
    <property type="entry name" value="Homeodomain-like"/>
    <property type="match status" value="1"/>
</dbReference>